<accession>R4X879</accession>
<dbReference type="PANTHER" id="PTHR48081">
    <property type="entry name" value="AB HYDROLASE SUPERFAMILY PROTEIN C4A8.06C"/>
    <property type="match status" value="1"/>
</dbReference>
<keyword evidence="4" id="KW-1185">Reference proteome</keyword>
<evidence type="ECO:0000313" key="4">
    <source>
        <dbReference type="Proteomes" id="UP000013776"/>
    </source>
</evidence>
<gene>
    <name evidence="3" type="ORF">TAPDE_001585</name>
</gene>
<dbReference type="EMBL" id="CAHR02000057">
    <property type="protein sequence ID" value="CCG81744.1"/>
    <property type="molecule type" value="Genomic_DNA"/>
</dbReference>
<dbReference type="STRING" id="1097556.R4X879"/>
<evidence type="ECO:0000259" key="2">
    <source>
        <dbReference type="Pfam" id="PF07859"/>
    </source>
</evidence>
<dbReference type="OrthoDB" id="2152029at2759"/>
<dbReference type="Proteomes" id="UP000013776">
    <property type="component" value="Unassembled WGS sequence"/>
</dbReference>
<dbReference type="GO" id="GO:0016787">
    <property type="term" value="F:hydrolase activity"/>
    <property type="evidence" value="ECO:0007669"/>
    <property type="project" value="UniProtKB-KW"/>
</dbReference>
<dbReference type="InterPro" id="IPR050300">
    <property type="entry name" value="GDXG_lipolytic_enzyme"/>
</dbReference>
<dbReference type="VEuPathDB" id="FungiDB:TAPDE_001585"/>
<dbReference type="Pfam" id="PF07859">
    <property type="entry name" value="Abhydrolase_3"/>
    <property type="match status" value="1"/>
</dbReference>
<dbReference type="InterPro" id="IPR029058">
    <property type="entry name" value="AB_hydrolase_fold"/>
</dbReference>
<name>R4X879_TAPDE</name>
<dbReference type="SUPFAM" id="SSF53474">
    <property type="entry name" value="alpha/beta-Hydrolases"/>
    <property type="match status" value="1"/>
</dbReference>
<proteinExistence type="predicted"/>
<comment type="caution">
    <text evidence="3">The sequence shown here is derived from an EMBL/GenBank/DDBJ whole genome shotgun (WGS) entry which is preliminary data.</text>
</comment>
<dbReference type="Gene3D" id="3.40.50.1820">
    <property type="entry name" value="alpha/beta hydrolase"/>
    <property type="match status" value="1"/>
</dbReference>
<dbReference type="AlphaFoldDB" id="R4X879"/>
<protein>
    <submittedName>
        <fullName evidence="3">Arylesterase/monoxygenase</fullName>
    </submittedName>
</protein>
<evidence type="ECO:0000256" key="1">
    <source>
        <dbReference type="ARBA" id="ARBA00022801"/>
    </source>
</evidence>
<keyword evidence="1" id="KW-0378">Hydrolase</keyword>
<dbReference type="InterPro" id="IPR013094">
    <property type="entry name" value="AB_hydrolase_3"/>
</dbReference>
<organism evidence="3 4">
    <name type="scientific">Taphrina deformans (strain PYCC 5710 / ATCC 11124 / CBS 356.35 / IMI 108563 / JCM 9778 / NBRC 8474)</name>
    <name type="common">Peach leaf curl fungus</name>
    <name type="synonym">Lalaria deformans</name>
    <dbReference type="NCBI Taxonomy" id="1097556"/>
    <lineage>
        <taxon>Eukaryota</taxon>
        <taxon>Fungi</taxon>
        <taxon>Dikarya</taxon>
        <taxon>Ascomycota</taxon>
        <taxon>Taphrinomycotina</taxon>
        <taxon>Taphrinomycetes</taxon>
        <taxon>Taphrinales</taxon>
        <taxon>Taphrinaceae</taxon>
        <taxon>Taphrina</taxon>
    </lineage>
</organism>
<sequence length="335" mass="36642">MANQSPSATAYLLSAPTVLATISRYLVHGSPHPALSLRDLIQAALFKHFAGQSLLPPNPQSSWSARMSTTFSPSVTCRPEVLAPFDDDDEEEDGEGRVYYGPELTHPSVPITSVPAFWLTPKARVTAGVVILYFRRRGVLTIDYRLGHTAPFPAAVQDCVTAYWTLRHVHGYAASQVVLVGESAGAGLCLATLLHLRDRHETPRSAVLLSPLVQTRDTTAPSFASFEAVDFISAGGLRDVVREYVALVPDSRFIQLFDNSFVGLPPLFVSYGDAEVLADDDRALCVRARADGVDVVEDVGVGRVHVWIALPHHQQQARPVWQRIKRFIDGPAARL</sequence>
<evidence type="ECO:0000313" key="3">
    <source>
        <dbReference type="EMBL" id="CCG81744.1"/>
    </source>
</evidence>
<feature type="domain" description="Alpha/beta hydrolase fold-3" evidence="2">
    <location>
        <begin position="139"/>
        <end position="308"/>
    </location>
</feature>
<reference evidence="3 4" key="1">
    <citation type="journal article" date="2013" name="MBio">
        <title>Genome sequencing of the plant pathogen Taphrina deformans, the causal agent of peach leaf curl.</title>
        <authorList>
            <person name="Cisse O.H."/>
            <person name="Almeida J.M.G.C.F."/>
            <person name="Fonseca A."/>
            <person name="Kumar A.A."/>
            <person name="Salojaervi J."/>
            <person name="Overmyer K."/>
            <person name="Hauser P.M."/>
            <person name="Pagni M."/>
        </authorList>
    </citation>
    <scope>NUCLEOTIDE SEQUENCE [LARGE SCALE GENOMIC DNA]</scope>
    <source>
        <strain evidence="4">PYCC 5710 / ATCC 11124 / CBS 356.35 / IMI 108563 / JCM 9778 / NBRC 8474</strain>
    </source>
</reference>
<dbReference type="PANTHER" id="PTHR48081:SF8">
    <property type="entry name" value="ALPHA_BETA HYDROLASE FOLD-3 DOMAIN-CONTAINING PROTEIN-RELATED"/>
    <property type="match status" value="1"/>
</dbReference>
<dbReference type="eggNOG" id="ENOG502SFMZ">
    <property type="taxonomic scope" value="Eukaryota"/>
</dbReference>